<organism evidence="2 3">
    <name type="scientific">Candidatus Gottesmanbacteria bacterium GW2011_GWB1_49_7</name>
    <dbReference type="NCBI Taxonomy" id="1618448"/>
    <lineage>
        <taxon>Bacteria</taxon>
        <taxon>Candidatus Gottesmaniibacteriota</taxon>
    </lineage>
</organism>
<feature type="domain" description="Methyltransferase type 11" evidence="1">
    <location>
        <begin position="63"/>
        <end position="123"/>
    </location>
</feature>
<evidence type="ECO:0000313" key="2">
    <source>
        <dbReference type="EMBL" id="KKW09894.1"/>
    </source>
</evidence>
<protein>
    <recommendedName>
        <fullName evidence="1">Methyltransferase type 11 domain-containing protein</fullName>
    </recommendedName>
</protein>
<evidence type="ECO:0000313" key="3">
    <source>
        <dbReference type="Proteomes" id="UP000034588"/>
    </source>
</evidence>
<dbReference type="InterPro" id="IPR013216">
    <property type="entry name" value="Methyltransf_11"/>
</dbReference>
<name>A0A0G1YU53_9BACT</name>
<dbReference type="Proteomes" id="UP000034588">
    <property type="component" value="Unassembled WGS sequence"/>
</dbReference>
<gene>
    <name evidence="2" type="ORF">UY48_C0051G0011</name>
</gene>
<evidence type="ECO:0000259" key="1">
    <source>
        <dbReference type="Pfam" id="PF08241"/>
    </source>
</evidence>
<dbReference type="Pfam" id="PF08241">
    <property type="entry name" value="Methyltransf_11"/>
    <property type="match status" value="1"/>
</dbReference>
<sequence length="184" mass="21341">MKAYIKYNKPLPLVDYLLPLVGDKKEVKIADIGSGPWSVIGSYSPGIKVEIYHSDIQDFGSFWEQRQMKPVISVERQDMEKLTYPDNFFDIVHSNNALDHTKNAKEAVKEMIRICRADGWVYVHCWLNQLSTGYRHCWNAKEDGTFTNNKDTFDLKELGFQIQFIDRGGESRYNEIIATLKKKV</sequence>
<dbReference type="EMBL" id="LCQD01000051">
    <property type="protein sequence ID" value="KKW09894.1"/>
    <property type="molecule type" value="Genomic_DNA"/>
</dbReference>
<dbReference type="GO" id="GO:0008757">
    <property type="term" value="F:S-adenosylmethionine-dependent methyltransferase activity"/>
    <property type="evidence" value="ECO:0007669"/>
    <property type="project" value="InterPro"/>
</dbReference>
<proteinExistence type="predicted"/>
<dbReference type="SUPFAM" id="SSF53335">
    <property type="entry name" value="S-adenosyl-L-methionine-dependent methyltransferases"/>
    <property type="match status" value="1"/>
</dbReference>
<dbReference type="AlphaFoldDB" id="A0A0G1YU53"/>
<dbReference type="InterPro" id="IPR029063">
    <property type="entry name" value="SAM-dependent_MTases_sf"/>
</dbReference>
<dbReference type="Gene3D" id="3.40.50.150">
    <property type="entry name" value="Vaccinia Virus protein VP39"/>
    <property type="match status" value="1"/>
</dbReference>
<accession>A0A0G1YU53</accession>
<comment type="caution">
    <text evidence="2">The sequence shown here is derived from an EMBL/GenBank/DDBJ whole genome shotgun (WGS) entry which is preliminary data.</text>
</comment>
<reference evidence="2 3" key="1">
    <citation type="journal article" date="2015" name="Nature">
        <title>rRNA introns, odd ribosomes, and small enigmatic genomes across a large radiation of phyla.</title>
        <authorList>
            <person name="Brown C.T."/>
            <person name="Hug L.A."/>
            <person name="Thomas B.C."/>
            <person name="Sharon I."/>
            <person name="Castelle C.J."/>
            <person name="Singh A."/>
            <person name="Wilkins M.J."/>
            <person name="Williams K.H."/>
            <person name="Banfield J.F."/>
        </authorList>
    </citation>
    <scope>NUCLEOTIDE SEQUENCE [LARGE SCALE GENOMIC DNA]</scope>
</reference>